<keyword evidence="11" id="KW-1185">Reference proteome</keyword>
<comment type="subcellular location">
    <subcellularLocation>
        <location evidence="1">Cell membrane</location>
        <topology evidence="1">Multi-pass membrane protein</topology>
    </subcellularLocation>
</comment>
<dbReference type="GO" id="GO:0004984">
    <property type="term" value="F:olfactory receptor activity"/>
    <property type="evidence" value="ECO:0007669"/>
    <property type="project" value="InterPro"/>
</dbReference>
<feature type="transmembrane region" description="Helical" evidence="10">
    <location>
        <begin position="140"/>
        <end position="163"/>
    </location>
</feature>
<dbReference type="KEGG" id="pbar:105428540"/>
<dbReference type="Pfam" id="PF02949">
    <property type="entry name" value="7tm_6"/>
    <property type="match status" value="1"/>
</dbReference>
<evidence type="ECO:0000256" key="10">
    <source>
        <dbReference type="SAM" id="Phobius"/>
    </source>
</evidence>
<feature type="transmembrane region" description="Helical" evidence="10">
    <location>
        <begin position="249"/>
        <end position="268"/>
    </location>
</feature>
<protein>
    <submittedName>
        <fullName evidence="12">Odorant receptor 49b-like</fullName>
    </submittedName>
</protein>
<evidence type="ECO:0000256" key="9">
    <source>
        <dbReference type="ARBA" id="ARBA00023224"/>
    </source>
</evidence>
<sequence>MDYTIKCAGHHEKVVYQRYVDKCAMFYASSTLAVFSTAFVSMIAPLITADQSFPTDSRYPFNVEYEPVKSIIFLHEIIVIWQCFSIVCHCCFIGLLILFAAARFDILSQQFRKVTNIHDITLCIRQHIKLLRYAQEVITAVRSLILTVIIICTWVIIASGLTIVGKSTFADKVQFMILCITGLMEVYACAWPADHLIDASTNVAQAVYELLWYDQNKIIQKNVCFILLRSQTPMIVSISVILPTLSLQYYASYVSTALSYLMTLRIVFLENDEIKN</sequence>
<feature type="transmembrane region" description="Helical" evidence="10">
    <location>
        <begin position="79"/>
        <end position="102"/>
    </location>
</feature>
<dbReference type="OrthoDB" id="7179992at2759"/>
<evidence type="ECO:0000256" key="3">
    <source>
        <dbReference type="ARBA" id="ARBA00022606"/>
    </source>
</evidence>
<dbReference type="GO" id="GO:0005549">
    <property type="term" value="F:odorant binding"/>
    <property type="evidence" value="ECO:0007669"/>
    <property type="project" value="InterPro"/>
</dbReference>
<dbReference type="AlphaFoldDB" id="A0A6I9X4A2"/>
<dbReference type="RefSeq" id="XP_011639216.2">
    <property type="nucleotide sequence ID" value="XM_011640914.2"/>
</dbReference>
<accession>A0A6I9X4A2</accession>
<gene>
    <name evidence="12" type="primary">LOC105428540</name>
</gene>
<keyword evidence="3" id="KW-0716">Sensory transduction</keyword>
<organism evidence="11 12">
    <name type="scientific">Pogonomyrmex barbatus</name>
    <name type="common">red harvester ant</name>
    <dbReference type="NCBI Taxonomy" id="144034"/>
    <lineage>
        <taxon>Eukaryota</taxon>
        <taxon>Metazoa</taxon>
        <taxon>Ecdysozoa</taxon>
        <taxon>Arthropoda</taxon>
        <taxon>Hexapoda</taxon>
        <taxon>Insecta</taxon>
        <taxon>Pterygota</taxon>
        <taxon>Neoptera</taxon>
        <taxon>Endopterygota</taxon>
        <taxon>Hymenoptera</taxon>
        <taxon>Apocrita</taxon>
        <taxon>Aculeata</taxon>
        <taxon>Formicoidea</taxon>
        <taxon>Formicidae</taxon>
        <taxon>Myrmicinae</taxon>
        <taxon>Pogonomyrmex</taxon>
    </lineage>
</organism>
<dbReference type="PANTHER" id="PTHR21137:SF35">
    <property type="entry name" value="ODORANT RECEPTOR 19A-RELATED"/>
    <property type="match status" value="1"/>
</dbReference>
<keyword evidence="7 10" id="KW-0472">Membrane</keyword>
<keyword evidence="9" id="KW-0807">Transducer</keyword>
<dbReference type="Proteomes" id="UP000504615">
    <property type="component" value="Unplaced"/>
</dbReference>
<evidence type="ECO:0000256" key="7">
    <source>
        <dbReference type="ARBA" id="ARBA00023136"/>
    </source>
</evidence>
<evidence type="ECO:0000256" key="1">
    <source>
        <dbReference type="ARBA" id="ARBA00004651"/>
    </source>
</evidence>
<dbReference type="GO" id="GO:0005886">
    <property type="term" value="C:plasma membrane"/>
    <property type="evidence" value="ECO:0007669"/>
    <property type="project" value="UniProtKB-SubCell"/>
</dbReference>
<evidence type="ECO:0000256" key="6">
    <source>
        <dbReference type="ARBA" id="ARBA00022989"/>
    </source>
</evidence>
<keyword evidence="2" id="KW-1003">Cell membrane</keyword>
<dbReference type="GeneID" id="105428540"/>
<feature type="transmembrane region" description="Helical" evidence="10">
    <location>
        <begin position="24"/>
        <end position="48"/>
    </location>
</feature>
<evidence type="ECO:0000256" key="8">
    <source>
        <dbReference type="ARBA" id="ARBA00023170"/>
    </source>
</evidence>
<proteinExistence type="predicted"/>
<evidence type="ECO:0000256" key="4">
    <source>
        <dbReference type="ARBA" id="ARBA00022692"/>
    </source>
</evidence>
<dbReference type="GO" id="GO:0007165">
    <property type="term" value="P:signal transduction"/>
    <property type="evidence" value="ECO:0007669"/>
    <property type="project" value="UniProtKB-KW"/>
</dbReference>
<evidence type="ECO:0000313" key="12">
    <source>
        <dbReference type="RefSeq" id="XP_011639216.2"/>
    </source>
</evidence>
<keyword evidence="6 10" id="KW-1133">Transmembrane helix</keyword>
<keyword evidence="5" id="KW-0552">Olfaction</keyword>
<keyword evidence="8" id="KW-0675">Receptor</keyword>
<keyword evidence="4 10" id="KW-0812">Transmembrane</keyword>
<evidence type="ECO:0000256" key="2">
    <source>
        <dbReference type="ARBA" id="ARBA00022475"/>
    </source>
</evidence>
<evidence type="ECO:0000256" key="5">
    <source>
        <dbReference type="ARBA" id="ARBA00022725"/>
    </source>
</evidence>
<evidence type="ECO:0000313" key="11">
    <source>
        <dbReference type="Proteomes" id="UP000504615"/>
    </source>
</evidence>
<reference evidence="12" key="1">
    <citation type="submission" date="2025-08" db="UniProtKB">
        <authorList>
            <consortium name="RefSeq"/>
        </authorList>
    </citation>
    <scope>IDENTIFICATION</scope>
</reference>
<dbReference type="InterPro" id="IPR004117">
    <property type="entry name" value="7tm6_olfct_rcpt"/>
</dbReference>
<name>A0A6I9X4A2_9HYME</name>
<dbReference type="PANTHER" id="PTHR21137">
    <property type="entry name" value="ODORANT RECEPTOR"/>
    <property type="match status" value="1"/>
</dbReference>